<dbReference type="Pfam" id="PF00550">
    <property type="entry name" value="PP-binding"/>
    <property type="match status" value="1"/>
</dbReference>
<reference evidence="3" key="1">
    <citation type="journal article" date="2019" name="Int. J. Syst. Evol. Microbiol.">
        <title>The Global Catalogue of Microorganisms (GCM) 10K type strain sequencing project: providing services to taxonomists for standard genome sequencing and annotation.</title>
        <authorList>
            <consortium name="The Broad Institute Genomics Platform"/>
            <consortium name="The Broad Institute Genome Sequencing Center for Infectious Disease"/>
            <person name="Wu L."/>
            <person name="Ma J."/>
        </authorList>
    </citation>
    <scope>NUCLEOTIDE SEQUENCE [LARGE SCALE GENOMIC DNA]</scope>
    <source>
        <strain evidence="3">CGMCC 4.7645</strain>
    </source>
</reference>
<dbReference type="RefSeq" id="WP_378264138.1">
    <property type="nucleotide sequence ID" value="NZ_JBHUKR010000006.1"/>
</dbReference>
<dbReference type="InterPro" id="IPR009081">
    <property type="entry name" value="PP-bd_ACP"/>
</dbReference>
<sequence>MLHDGIVDILVDLGVDRGEIEPAVPIREALGLDSTEIVELRLEIKERLGVEVDLTRQADFTVAELGDLVDAAARS</sequence>
<dbReference type="SUPFAM" id="SSF47336">
    <property type="entry name" value="ACP-like"/>
    <property type="match status" value="1"/>
</dbReference>
<protein>
    <submittedName>
        <fullName evidence="2">Acyl carrier protein</fullName>
    </submittedName>
</protein>
<dbReference type="PROSITE" id="PS50075">
    <property type="entry name" value="CARRIER"/>
    <property type="match status" value="1"/>
</dbReference>
<proteinExistence type="predicted"/>
<dbReference type="Gene3D" id="1.10.1200.10">
    <property type="entry name" value="ACP-like"/>
    <property type="match status" value="1"/>
</dbReference>
<dbReference type="Proteomes" id="UP001597417">
    <property type="component" value="Unassembled WGS sequence"/>
</dbReference>
<gene>
    <name evidence="2" type="ORF">ACFSXZ_11320</name>
</gene>
<name>A0ABW5FSU3_9PSEU</name>
<keyword evidence="3" id="KW-1185">Reference proteome</keyword>
<dbReference type="EMBL" id="JBHUKR010000006">
    <property type="protein sequence ID" value="MFD2416912.1"/>
    <property type="molecule type" value="Genomic_DNA"/>
</dbReference>
<accession>A0ABW5FSU3</accession>
<evidence type="ECO:0000259" key="1">
    <source>
        <dbReference type="PROSITE" id="PS50075"/>
    </source>
</evidence>
<organism evidence="2 3">
    <name type="scientific">Amycolatopsis pigmentata</name>
    <dbReference type="NCBI Taxonomy" id="450801"/>
    <lineage>
        <taxon>Bacteria</taxon>
        <taxon>Bacillati</taxon>
        <taxon>Actinomycetota</taxon>
        <taxon>Actinomycetes</taxon>
        <taxon>Pseudonocardiales</taxon>
        <taxon>Pseudonocardiaceae</taxon>
        <taxon>Amycolatopsis</taxon>
    </lineage>
</organism>
<dbReference type="InterPro" id="IPR036736">
    <property type="entry name" value="ACP-like_sf"/>
</dbReference>
<feature type="domain" description="Carrier" evidence="1">
    <location>
        <begin position="1"/>
        <end position="75"/>
    </location>
</feature>
<evidence type="ECO:0000313" key="3">
    <source>
        <dbReference type="Proteomes" id="UP001597417"/>
    </source>
</evidence>
<evidence type="ECO:0000313" key="2">
    <source>
        <dbReference type="EMBL" id="MFD2416912.1"/>
    </source>
</evidence>
<comment type="caution">
    <text evidence="2">The sequence shown here is derived from an EMBL/GenBank/DDBJ whole genome shotgun (WGS) entry which is preliminary data.</text>
</comment>